<protein>
    <submittedName>
        <fullName evidence="1">Uncharacterized protein</fullName>
    </submittedName>
</protein>
<accession>A0A0E9VXD4</accession>
<evidence type="ECO:0000313" key="1">
    <source>
        <dbReference type="EMBL" id="JAH81975.1"/>
    </source>
</evidence>
<dbReference type="AlphaFoldDB" id="A0A0E9VXD4"/>
<organism evidence="1">
    <name type="scientific">Anguilla anguilla</name>
    <name type="common">European freshwater eel</name>
    <name type="synonym">Muraena anguilla</name>
    <dbReference type="NCBI Taxonomy" id="7936"/>
    <lineage>
        <taxon>Eukaryota</taxon>
        <taxon>Metazoa</taxon>
        <taxon>Chordata</taxon>
        <taxon>Craniata</taxon>
        <taxon>Vertebrata</taxon>
        <taxon>Euteleostomi</taxon>
        <taxon>Actinopterygii</taxon>
        <taxon>Neopterygii</taxon>
        <taxon>Teleostei</taxon>
        <taxon>Anguilliformes</taxon>
        <taxon>Anguillidae</taxon>
        <taxon>Anguilla</taxon>
    </lineage>
</organism>
<proteinExistence type="predicted"/>
<dbReference type="EMBL" id="GBXM01026602">
    <property type="protein sequence ID" value="JAH81975.1"/>
    <property type="molecule type" value="Transcribed_RNA"/>
</dbReference>
<sequence>MNTFCPDGRESSAFSGRLYRSSPERVPLRTDI</sequence>
<name>A0A0E9VXD4_ANGAN</name>
<reference evidence="1" key="1">
    <citation type="submission" date="2014-11" db="EMBL/GenBank/DDBJ databases">
        <authorList>
            <person name="Amaro Gonzalez C."/>
        </authorList>
    </citation>
    <scope>NUCLEOTIDE SEQUENCE</scope>
</reference>
<reference evidence="1" key="2">
    <citation type="journal article" date="2015" name="Fish Shellfish Immunol.">
        <title>Early steps in the European eel (Anguilla anguilla)-Vibrio vulnificus interaction in the gills: Role of the RtxA13 toxin.</title>
        <authorList>
            <person name="Callol A."/>
            <person name="Pajuelo D."/>
            <person name="Ebbesson L."/>
            <person name="Teles M."/>
            <person name="MacKenzie S."/>
            <person name="Amaro C."/>
        </authorList>
    </citation>
    <scope>NUCLEOTIDE SEQUENCE</scope>
</reference>